<dbReference type="Gene3D" id="3.40.1000.70">
    <property type="entry name" value="PknH-like extracellular domain"/>
    <property type="match status" value="1"/>
</dbReference>
<dbReference type="InterPro" id="IPR038232">
    <property type="entry name" value="PknH-like_Extracell_sf"/>
</dbReference>
<dbReference type="InterPro" id="IPR026954">
    <property type="entry name" value="PknH-like_Extracell"/>
</dbReference>
<organism evidence="3 4">
    <name type="scientific">Mycobacterium heckeshornense</name>
    <dbReference type="NCBI Taxonomy" id="110505"/>
    <lineage>
        <taxon>Bacteria</taxon>
        <taxon>Bacillati</taxon>
        <taxon>Actinomycetota</taxon>
        <taxon>Actinomycetes</taxon>
        <taxon>Mycobacteriales</taxon>
        <taxon>Mycobacteriaceae</taxon>
        <taxon>Mycobacterium</taxon>
    </lineage>
</organism>
<dbReference type="AlphaFoldDB" id="A0A2I3EVK1"/>
<evidence type="ECO:0000313" key="4">
    <source>
        <dbReference type="Proteomes" id="UP000595446"/>
    </source>
</evidence>
<feature type="domain" description="PknH-like extracellular" evidence="2">
    <location>
        <begin position="3"/>
        <end position="173"/>
    </location>
</feature>
<sequence length="178" mass="18719">MDAKEIDSLVVPMDQVPGTGDSLRHSTVDSHPLSSPSPAGSCLLAKLPAGHVAVFGNDTIAFRNMNYVGFSNVYVAQAIGIYADVSNANTVFEQLINGLQACKSDGGEVSVDSIAPNRAMWHAHAFSPVKGTDETSFATDARTVKNVVFTVTAGHFDNSQQIAASTADQIAAKINKPL</sequence>
<dbReference type="EMBL" id="AP024237">
    <property type="protein sequence ID" value="BCO34638.1"/>
    <property type="molecule type" value="Genomic_DNA"/>
</dbReference>
<dbReference type="Pfam" id="PF14032">
    <property type="entry name" value="PknH_C"/>
    <property type="match status" value="1"/>
</dbReference>
<feature type="region of interest" description="Disordered" evidence="1">
    <location>
        <begin position="14"/>
        <end position="34"/>
    </location>
</feature>
<keyword evidence="4" id="KW-1185">Reference proteome</keyword>
<proteinExistence type="predicted"/>
<dbReference type="Proteomes" id="UP000595446">
    <property type="component" value="Chromosome"/>
</dbReference>
<evidence type="ECO:0000256" key="1">
    <source>
        <dbReference type="SAM" id="MobiDB-lite"/>
    </source>
</evidence>
<name>A0A2I3EVK1_9MYCO</name>
<evidence type="ECO:0000259" key="2">
    <source>
        <dbReference type="Pfam" id="PF14032"/>
    </source>
</evidence>
<reference evidence="3 4" key="1">
    <citation type="submission" date="2020-12" db="EMBL/GenBank/DDBJ databases">
        <title>Complete genome sequence of Mycobacterium heckeshornense JCM 15655T, closely related to a pathogenic non-tuberculous mycobacterial species Mycobacterium xenopi.</title>
        <authorList>
            <person name="Yoshida M."/>
            <person name="Fukano H."/>
            <person name="Asakura T."/>
            <person name="Suzuki M."/>
            <person name="Hoshino Y."/>
        </authorList>
    </citation>
    <scope>NUCLEOTIDE SEQUENCE [LARGE SCALE GENOMIC DNA]</scope>
    <source>
        <strain evidence="3 4">JCM 15655</strain>
    </source>
</reference>
<protein>
    <recommendedName>
        <fullName evidence="2">PknH-like extracellular domain-containing protein</fullName>
    </recommendedName>
</protein>
<accession>A0A2I3EVK1</accession>
<evidence type="ECO:0000313" key="3">
    <source>
        <dbReference type="EMBL" id="BCO34638.1"/>
    </source>
</evidence>
<gene>
    <name evidence="3" type="ORF">MHEC_10710</name>
</gene>